<evidence type="ECO:0000313" key="2">
    <source>
        <dbReference type="EMBL" id="KAK3261072.1"/>
    </source>
</evidence>
<feature type="transmembrane region" description="Helical" evidence="1">
    <location>
        <begin position="115"/>
        <end position="133"/>
    </location>
</feature>
<organism evidence="2 3">
    <name type="scientific">Cymbomonas tetramitiformis</name>
    <dbReference type="NCBI Taxonomy" id="36881"/>
    <lineage>
        <taxon>Eukaryota</taxon>
        <taxon>Viridiplantae</taxon>
        <taxon>Chlorophyta</taxon>
        <taxon>Pyramimonadophyceae</taxon>
        <taxon>Pyramimonadales</taxon>
        <taxon>Pyramimonadaceae</taxon>
        <taxon>Cymbomonas</taxon>
    </lineage>
</organism>
<evidence type="ECO:0000256" key="1">
    <source>
        <dbReference type="SAM" id="Phobius"/>
    </source>
</evidence>
<dbReference type="Proteomes" id="UP001190700">
    <property type="component" value="Unassembled WGS sequence"/>
</dbReference>
<proteinExistence type="predicted"/>
<keyword evidence="1" id="KW-1133">Transmembrane helix</keyword>
<evidence type="ECO:0000313" key="3">
    <source>
        <dbReference type="Proteomes" id="UP001190700"/>
    </source>
</evidence>
<keyword evidence="1" id="KW-0472">Membrane</keyword>
<dbReference type="AlphaFoldDB" id="A0AAE0FJY8"/>
<reference evidence="2 3" key="1">
    <citation type="journal article" date="2015" name="Genome Biol. Evol.">
        <title>Comparative Genomics of a Bacterivorous Green Alga Reveals Evolutionary Causalities and Consequences of Phago-Mixotrophic Mode of Nutrition.</title>
        <authorList>
            <person name="Burns J.A."/>
            <person name="Paasch A."/>
            <person name="Narechania A."/>
            <person name="Kim E."/>
        </authorList>
    </citation>
    <scope>NUCLEOTIDE SEQUENCE [LARGE SCALE GENOMIC DNA]</scope>
    <source>
        <strain evidence="2 3">PLY_AMNH</strain>
    </source>
</reference>
<protein>
    <submittedName>
        <fullName evidence="2">Uncharacterized protein</fullName>
    </submittedName>
</protein>
<keyword evidence="1" id="KW-0812">Transmembrane</keyword>
<name>A0AAE0FJY8_9CHLO</name>
<comment type="caution">
    <text evidence="2">The sequence shown here is derived from an EMBL/GenBank/DDBJ whole genome shotgun (WGS) entry which is preliminary data.</text>
</comment>
<dbReference type="EMBL" id="LGRX02017168">
    <property type="protein sequence ID" value="KAK3261072.1"/>
    <property type="molecule type" value="Genomic_DNA"/>
</dbReference>
<sequence length="206" mass="22282">MRVAPPKKSKPLRFHTASSAVPQEHFAPRLREAREVAQLQNRLDLLRHPQTGDLPPAAYVADSYLPNPRCLAGGHIAPLDSGNGFFNATAAERAPAERAWREAAALQQGLHRDRMVTLMLASILMVGLLLVLTPNEHKIFGHFALRDRWTRVSQAVQTAASAAGAAATMPANLTEWAAAVYVASAGSARSFSILRGVPTFRLTSSD</sequence>
<accession>A0AAE0FJY8</accession>
<keyword evidence="3" id="KW-1185">Reference proteome</keyword>
<gene>
    <name evidence="2" type="ORF">CYMTET_30009</name>
</gene>